<dbReference type="GO" id="GO:0016020">
    <property type="term" value="C:membrane"/>
    <property type="evidence" value="ECO:0007669"/>
    <property type="project" value="InterPro"/>
</dbReference>
<evidence type="ECO:0000259" key="5">
    <source>
        <dbReference type="PROSITE" id="PS51820"/>
    </source>
</evidence>
<dbReference type="PROSITE" id="PS51257">
    <property type="entry name" value="PROKAR_LIPOPROTEIN"/>
    <property type="match status" value="1"/>
</dbReference>
<dbReference type="EMBL" id="FO203512">
    <property type="protein sequence ID" value="CCK75877.1"/>
    <property type="molecule type" value="Genomic_DNA"/>
</dbReference>
<dbReference type="SUPFAM" id="SSF49899">
    <property type="entry name" value="Concanavalin A-like lectins/glucanases"/>
    <property type="match status" value="1"/>
</dbReference>
<dbReference type="GO" id="GO:0005509">
    <property type="term" value="F:calcium ion binding"/>
    <property type="evidence" value="ECO:0007669"/>
    <property type="project" value="InterPro"/>
</dbReference>
<dbReference type="SUPFAM" id="SSF55486">
    <property type="entry name" value="Metalloproteases ('zincins'), catalytic domain"/>
    <property type="match status" value="1"/>
</dbReference>
<dbReference type="Pfam" id="PF13385">
    <property type="entry name" value="Laminin_G_3"/>
    <property type="match status" value="1"/>
</dbReference>
<evidence type="ECO:0000259" key="3">
    <source>
        <dbReference type="PROSITE" id="PS50268"/>
    </source>
</evidence>
<dbReference type="PANTHER" id="PTHR46769">
    <property type="entry name" value="POLYCYSTIC KIDNEY AND HEPATIC DISEASE 1 (AUTOSOMAL RECESSIVE)-LIKE 1"/>
    <property type="match status" value="1"/>
</dbReference>
<evidence type="ECO:0000259" key="4">
    <source>
        <dbReference type="PROSITE" id="PS50853"/>
    </source>
</evidence>
<dbReference type="InterPro" id="IPR011658">
    <property type="entry name" value="PA14_dom"/>
</dbReference>
<gene>
    <name evidence="6" type="ORF">OLEAN_C17010</name>
</gene>
<dbReference type="Gene3D" id="2.60.120.1560">
    <property type="match status" value="1"/>
</dbReference>
<dbReference type="Gene3D" id="2.60.40.60">
    <property type="entry name" value="Cadherins"/>
    <property type="match status" value="2"/>
</dbReference>
<feature type="domain" description="Fibronectin type-III" evidence="4">
    <location>
        <begin position="394"/>
        <end position="482"/>
    </location>
</feature>
<dbReference type="OrthoDB" id="220114at2"/>
<protein>
    <submittedName>
        <fullName evidence="6">Uncharacterized protein</fullName>
    </submittedName>
</protein>
<accession>R4YM41</accession>
<dbReference type="Gene3D" id="2.60.40.2810">
    <property type="match status" value="1"/>
</dbReference>
<dbReference type="Pfam" id="PF07691">
    <property type="entry name" value="PA14"/>
    <property type="match status" value="2"/>
</dbReference>
<sequence>MKYLLVVLAILILSACGETPSGKQTVELEQPSGQPNAPVPTIQNLQISNTSQSAITLRWSDDNNAHGYRVRRDGDVITVLSSGLFAFADTNLDEGKEYHYEVVAFDSKGRESEALEIKATTFLNNAPSINTSLNRLIVIDSAPTSQVITQIDASDLDGHALSFSLKETNNSKGIHSFFKIDDRGAIQVNGSLFELSGRVFNLQVEVSDGFSISSLGFQLGVVATTSNIDHQGISRNVYNDGTISDDLTVLKNLAAFPDSPSSSSIEPKFQSPSNVGDQYGQRMLGYLVPPVSGEYQFWIAADDSAELSLSRDHLTENLQVIASVPSWTSPETWNTYPEQASAAIMLDAGKPYAIQSLMVELGGGDHLSVAWKGPNIPQNIIPNAYLRLPLDFESPSQVRELNWAKTSDSSVILQWQAAQDNVAVKHYEIYNRGEKIATTDELTIEITGLISATRYDISVRAVDKAGNRSLSSSMFAIIIDDLIAPSRISGLVATEIGHDAITLNWNAASDERNKPILYRIYQQQALIAQTYDTQWRIPALTADTEYQFYVEALDEAGNSAGPSVVLTSNTLVLEDATPVFSFSHYEFIVPTNRNQGVGNATNLHIGQLDFVLKGEYSGAESVQMSIITGNDANHFSLSNDGELSLISPFVEDGNQHFTLTVAIQLEDNLTQTEVTVYAVAAENFVVQGAFQQVWTDISGDTIADINTQKAVASQQVLTNFKSTTAMGDRYAQKVSAYLSVPEDGLYDFWIASDDASELRISPDISAEKAELVARINGYSGENNWGNNSQVKTQISLKAGQFYYIEALHKEGTGGDHMSVAWQGPNVAKDLLSHQYLYPTSSFIPASIKVDNAYQTNFTQLGNQIQLELLVDELNAGYPLVIYYGEMDAGKTATGWQHQLSVAGLTAGQHQILLENINAGSRYYIRVETQSPLSPENHSSWSDHVLVVDTVVIDESKTVGEALPQSLSLTVNIEGEDLMIELEKHSVRSPNYQLLTFDERRLQQYQTVSPMPEVRTYRGHISNNDFRVVTGVVDKNGTLYLSAWGGDRHHWGRNIDISAQINPDALGNSESSTTEMKINFSAPEIVDNRLYLPRPGRDFHNNLARVSFLHEHTQFSSQAGGSIINAIAQMEGHINELDYVWAQKTGLRWDIGRALIEVKGSTSTATQDRPAAKDSANFSMDFQDPINGGHCWGGGDWLGCVANYTMSWGFTHEVGHNFGLGHGEQTDSNYQIQQPSTQMGNMQAWKTTHRLQRGTKFKPAEALTNPMLPATFKDYLTVYQNESGTINPLDNDYDANGDVLKIESFEATTLQGGRIVENPSDSGILIYTPAIDFVGVDQFSYVASDSQGYKTKGPVQIQVLGSVLTANGLVAHWDMDTLDAHVITDLSGHGNDLTAPDLNRIAPTITVDTTLADVQVLGPNNQNNQALSIPLMASNAKANDAIGHSLLPHNLDPGQKSFTATMWFKYSNINGNKLLIGKSSAGPNNMEYGGWEIRSEANDDSNWLEMQVNYRDRLMKNNQVVITQTAALRDGVWHHVAMVIDRENNELRGYLDGAGLTDIGILPVGNGPIMAAMNSSGYGGGSPFRVGGHASVACTDGVNDGDAEVCTTTEGQAFDNVKLFNKALTEAEIVALFNE</sequence>
<dbReference type="PROSITE" id="PS50853">
    <property type="entry name" value="FN3"/>
    <property type="match status" value="3"/>
</dbReference>
<keyword evidence="7" id="KW-1185">Reference proteome</keyword>
<dbReference type="InterPro" id="IPR003961">
    <property type="entry name" value="FN3_dom"/>
</dbReference>
<proteinExistence type="predicted"/>
<dbReference type="PANTHER" id="PTHR46769:SF2">
    <property type="entry name" value="FIBROCYSTIN-L ISOFORM 2 PRECURSOR-RELATED"/>
    <property type="match status" value="1"/>
</dbReference>
<dbReference type="InterPro" id="IPR013783">
    <property type="entry name" value="Ig-like_fold"/>
</dbReference>
<feature type="domain" description="Cadherin" evidence="3">
    <location>
        <begin position="130"/>
        <end position="269"/>
    </location>
</feature>
<feature type="chain" id="PRO_5004383765" evidence="2">
    <location>
        <begin position="18"/>
        <end position="1634"/>
    </location>
</feature>
<dbReference type="SUPFAM" id="SSF49265">
    <property type="entry name" value="Fibronectin type III"/>
    <property type="match status" value="2"/>
</dbReference>
<dbReference type="PROSITE" id="PS51820">
    <property type="entry name" value="PA14"/>
    <property type="match status" value="2"/>
</dbReference>
<dbReference type="InterPro" id="IPR002126">
    <property type="entry name" value="Cadherin-like_dom"/>
</dbReference>
<dbReference type="InterPro" id="IPR036116">
    <property type="entry name" value="FN3_sf"/>
</dbReference>
<dbReference type="GO" id="GO:0007156">
    <property type="term" value="P:homophilic cell adhesion via plasma membrane adhesion molecules"/>
    <property type="evidence" value="ECO:0007669"/>
    <property type="project" value="InterPro"/>
</dbReference>
<dbReference type="CDD" id="cd11304">
    <property type="entry name" value="Cadherin_repeat"/>
    <property type="match status" value="1"/>
</dbReference>
<evidence type="ECO:0000313" key="7">
    <source>
        <dbReference type="Proteomes" id="UP000032749"/>
    </source>
</evidence>
<dbReference type="SMART" id="SM00758">
    <property type="entry name" value="PA14"/>
    <property type="match status" value="2"/>
</dbReference>
<dbReference type="InterPro" id="IPR013320">
    <property type="entry name" value="ConA-like_dom_sf"/>
</dbReference>
<dbReference type="Pfam" id="PF10462">
    <property type="entry name" value="Peptidase_M66"/>
    <property type="match status" value="1"/>
</dbReference>
<feature type="domain" description="PA14" evidence="5">
    <location>
        <begin position="228"/>
        <end position="385"/>
    </location>
</feature>
<name>R4YM41_OLEAN</name>
<reference evidence="6 7" key="1">
    <citation type="journal article" date="2013" name="Nat. Commun.">
        <title>Genome sequence and functional genomic analysis of the oil-degrading bacterium Oleispira antarctica.</title>
        <authorList>
            <person name="Kube M."/>
            <person name="Chernikova T.N."/>
            <person name="Al-Ramahi Y."/>
            <person name="Beloqui A."/>
            <person name="Lopez-Cortez N."/>
            <person name="Guazzaroni M.E."/>
            <person name="Heipieper H.J."/>
            <person name="Klages S."/>
            <person name="Kotsyurbenko O.R."/>
            <person name="Langer I."/>
            <person name="Nechitaylo T.Y."/>
            <person name="Lunsdorf H."/>
            <person name="Fernandez M."/>
            <person name="Juarez S."/>
            <person name="Ciordia S."/>
            <person name="Singer A."/>
            <person name="Kagan O."/>
            <person name="Egorova O."/>
            <person name="Petit P.A."/>
            <person name="Stogios P."/>
            <person name="Kim Y."/>
            <person name="Tchigvintsev A."/>
            <person name="Flick R."/>
            <person name="Denaro R."/>
            <person name="Genovese M."/>
            <person name="Albar J.P."/>
            <person name="Reva O.N."/>
            <person name="Martinez-Gomariz M."/>
            <person name="Tran H."/>
            <person name="Ferrer M."/>
            <person name="Savchenko A."/>
            <person name="Yakunin A.F."/>
            <person name="Yakimov M.M."/>
            <person name="Golyshina O.V."/>
            <person name="Reinhardt R."/>
            <person name="Golyshin P.N."/>
        </authorList>
    </citation>
    <scope>NUCLEOTIDE SEQUENCE [LARGE SCALE GENOMIC DNA]</scope>
</reference>
<dbReference type="Gene3D" id="2.60.40.10">
    <property type="entry name" value="Immunoglobulins"/>
    <property type="match status" value="3"/>
</dbReference>
<dbReference type="SMART" id="SM00060">
    <property type="entry name" value="FN3"/>
    <property type="match status" value="3"/>
</dbReference>
<dbReference type="Gene3D" id="2.60.120.200">
    <property type="match status" value="1"/>
</dbReference>
<feature type="domain" description="PA14" evidence="5">
    <location>
        <begin position="684"/>
        <end position="835"/>
    </location>
</feature>
<dbReference type="InterPro" id="IPR052387">
    <property type="entry name" value="Fibrocystin"/>
</dbReference>
<dbReference type="PROSITE" id="PS50268">
    <property type="entry name" value="CADHERIN_2"/>
    <property type="match status" value="1"/>
</dbReference>
<feature type="signal peptide" evidence="2">
    <location>
        <begin position="1"/>
        <end position="17"/>
    </location>
</feature>
<dbReference type="Proteomes" id="UP000032749">
    <property type="component" value="Chromosome"/>
</dbReference>
<dbReference type="KEGG" id="oai:OLEAN_C17010"/>
<organism evidence="6 7">
    <name type="scientific">Oleispira antarctica RB-8</name>
    <dbReference type="NCBI Taxonomy" id="698738"/>
    <lineage>
        <taxon>Bacteria</taxon>
        <taxon>Pseudomonadati</taxon>
        <taxon>Pseudomonadota</taxon>
        <taxon>Gammaproteobacteria</taxon>
        <taxon>Oceanospirillales</taxon>
        <taxon>Oceanospirillaceae</taxon>
        <taxon>Oleispira</taxon>
    </lineage>
</organism>
<dbReference type="InterPro" id="IPR015919">
    <property type="entry name" value="Cadherin-like_sf"/>
</dbReference>
<evidence type="ECO:0000256" key="1">
    <source>
        <dbReference type="ARBA" id="ARBA00022729"/>
    </source>
</evidence>
<dbReference type="InterPro" id="IPR037524">
    <property type="entry name" value="PA14/GLEYA"/>
</dbReference>
<feature type="domain" description="Fibronectin type-III" evidence="4">
    <location>
        <begin position="484"/>
        <end position="575"/>
    </location>
</feature>
<keyword evidence="1 2" id="KW-0732">Signal</keyword>
<dbReference type="HOGENOM" id="CLU_243052_0_0_6"/>
<feature type="domain" description="Fibronectin type-III" evidence="4">
    <location>
        <begin position="41"/>
        <end position="125"/>
    </location>
</feature>
<dbReference type="SUPFAM" id="SSF49313">
    <property type="entry name" value="Cadherin-like"/>
    <property type="match status" value="1"/>
</dbReference>
<dbReference type="STRING" id="698738.OLEAN_C17010"/>
<dbReference type="PATRIC" id="fig|698738.3.peg.1760"/>
<dbReference type="Pfam" id="PF17963">
    <property type="entry name" value="Big_9"/>
    <property type="match status" value="1"/>
</dbReference>
<dbReference type="Pfam" id="PF00041">
    <property type="entry name" value="fn3"/>
    <property type="match status" value="2"/>
</dbReference>
<dbReference type="SUPFAM" id="SSF56988">
    <property type="entry name" value="Anthrax protective antigen"/>
    <property type="match status" value="2"/>
</dbReference>
<evidence type="ECO:0000256" key="2">
    <source>
        <dbReference type="SAM" id="SignalP"/>
    </source>
</evidence>
<evidence type="ECO:0000313" key="6">
    <source>
        <dbReference type="EMBL" id="CCK75877.1"/>
    </source>
</evidence>
<dbReference type="CDD" id="cd00063">
    <property type="entry name" value="FN3"/>
    <property type="match status" value="3"/>
</dbReference>